<evidence type="ECO:0000313" key="3">
    <source>
        <dbReference type="Proteomes" id="UP000694846"/>
    </source>
</evidence>
<protein>
    <submittedName>
        <fullName evidence="4 5">Uncharacterized protein LOC112685824</fullName>
    </submittedName>
</protein>
<evidence type="ECO:0000256" key="1">
    <source>
        <dbReference type="SAM" id="SignalP"/>
    </source>
</evidence>
<accession>A0A2S2Q029</accession>
<reference evidence="4 5" key="2">
    <citation type="submission" date="2025-04" db="UniProtKB">
        <authorList>
            <consortium name="RefSeq"/>
        </authorList>
    </citation>
    <scope>IDENTIFICATION</scope>
    <source>
        <tissue evidence="4 5">Whole body</tissue>
    </source>
</reference>
<dbReference type="Proteomes" id="UP000694846">
    <property type="component" value="Unplaced"/>
</dbReference>
<organism evidence="2">
    <name type="scientific">Sipha flava</name>
    <name type="common">yellow sugarcane aphid</name>
    <dbReference type="NCBI Taxonomy" id="143950"/>
    <lineage>
        <taxon>Eukaryota</taxon>
        <taxon>Metazoa</taxon>
        <taxon>Ecdysozoa</taxon>
        <taxon>Arthropoda</taxon>
        <taxon>Hexapoda</taxon>
        <taxon>Insecta</taxon>
        <taxon>Pterygota</taxon>
        <taxon>Neoptera</taxon>
        <taxon>Paraneoptera</taxon>
        <taxon>Hemiptera</taxon>
        <taxon>Sternorrhyncha</taxon>
        <taxon>Aphidomorpha</taxon>
        <taxon>Aphidoidea</taxon>
        <taxon>Aphididae</taxon>
        <taxon>Sipha</taxon>
    </lineage>
</organism>
<evidence type="ECO:0000313" key="2">
    <source>
        <dbReference type="EMBL" id="MBY71117.1"/>
    </source>
</evidence>
<dbReference type="EMBL" id="GGMS01001914">
    <property type="protein sequence ID" value="MBY71117.1"/>
    <property type="molecule type" value="Transcribed_RNA"/>
</dbReference>
<evidence type="ECO:0000313" key="4">
    <source>
        <dbReference type="RefSeq" id="XP_025413630.1"/>
    </source>
</evidence>
<dbReference type="AlphaFoldDB" id="A0A2S2Q029"/>
<dbReference type="GeneID" id="112685824"/>
<reference evidence="2" key="1">
    <citation type="submission" date="2018-04" db="EMBL/GenBank/DDBJ databases">
        <title>Transcriptome assembly of Sipha flava.</title>
        <authorList>
            <person name="Scully E.D."/>
            <person name="Geib S.M."/>
            <person name="Palmer N.A."/>
            <person name="Koch K."/>
            <person name="Bradshaw J."/>
            <person name="Heng-Moss T."/>
            <person name="Sarath G."/>
        </authorList>
    </citation>
    <scope>NUCLEOTIDE SEQUENCE</scope>
</reference>
<feature type="signal peptide" evidence="1">
    <location>
        <begin position="1"/>
        <end position="21"/>
    </location>
</feature>
<sequence>MIFTWRMLLSLILIILSSVRFIICPETETTTPDAVQASAGSADTSVAKQPVTVECSDKQQATPAQNSSNTGDCCVFLKSLRWLVTEPVKYLWKYMVATKNILVNLTSTYNSGNTVRINAL</sequence>
<keyword evidence="1" id="KW-0732">Signal</keyword>
<gene>
    <name evidence="4 5" type="primary">LOC112685824</name>
    <name evidence="2" type="ORF">g.66077</name>
</gene>
<evidence type="ECO:0000313" key="5">
    <source>
        <dbReference type="RefSeq" id="XP_025413631.1"/>
    </source>
</evidence>
<name>A0A2S2Q029_9HEMI</name>
<dbReference type="RefSeq" id="XP_025413631.1">
    <property type="nucleotide sequence ID" value="XM_025557846.1"/>
</dbReference>
<keyword evidence="3" id="KW-1185">Reference proteome</keyword>
<feature type="chain" id="PRO_5044578976" evidence="1">
    <location>
        <begin position="22"/>
        <end position="120"/>
    </location>
</feature>
<dbReference type="RefSeq" id="XP_025413630.1">
    <property type="nucleotide sequence ID" value="XM_025557845.1"/>
</dbReference>
<proteinExistence type="predicted"/>